<keyword evidence="4" id="KW-0547">Nucleotide-binding</keyword>
<dbReference type="GO" id="GO:0008643">
    <property type="term" value="P:carbohydrate transport"/>
    <property type="evidence" value="ECO:0007669"/>
    <property type="project" value="InterPro"/>
</dbReference>
<evidence type="ECO:0000256" key="2">
    <source>
        <dbReference type="ARBA" id="ARBA00022448"/>
    </source>
</evidence>
<comment type="similarity">
    <text evidence="11">Belongs to the ABC transporter superfamily. Carbohydrate uptake transporter-1 (CUT1) (TC 3.A.1.1) family.</text>
</comment>
<feature type="domain" description="ABC transporter" evidence="14">
    <location>
        <begin position="4"/>
        <end position="239"/>
    </location>
</feature>
<dbReference type="Gene3D" id="2.40.50.100">
    <property type="match status" value="1"/>
</dbReference>
<dbReference type="InterPro" id="IPR047641">
    <property type="entry name" value="ABC_transpr_MalK/UgpC-like"/>
</dbReference>
<dbReference type="RefSeq" id="WP_089882592.1">
    <property type="nucleotide sequence ID" value="NZ_FOYS01000005.1"/>
</dbReference>
<dbReference type="InterPro" id="IPR027417">
    <property type="entry name" value="P-loop_NTPase"/>
</dbReference>
<keyword evidence="16" id="KW-1185">Reference proteome</keyword>
<dbReference type="InterPro" id="IPR003439">
    <property type="entry name" value="ABC_transporter-like_ATP-bd"/>
</dbReference>
<dbReference type="Gene3D" id="3.40.50.300">
    <property type="entry name" value="P-loop containing nucleotide triphosphate hydrolases"/>
    <property type="match status" value="1"/>
</dbReference>
<evidence type="ECO:0000259" key="14">
    <source>
        <dbReference type="PROSITE" id="PS50893"/>
    </source>
</evidence>
<evidence type="ECO:0000256" key="5">
    <source>
        <dbReference type="ARBA" id="ARBA00022840"/>
    </source>
</evidence>
<comment type="subcellular location">
    <subcellularLocation>
        <location evidence="1">Cell membrane</location>
        <topology evidence="1">Peripheral membrane protein</topology>
    </subcellularLocation>
</comment>
<comment type="catalytic activity">
    <reaction evidence="8">
        <text>D-xylose(out) + ATP + H2O = D-xylose(in) + ADP + phosphate + H(+)</text>
        <dbReference type="Rhea" id="RHEA:29899"/>
        <dbReference type="ChEBI" id="CHEBI:15377"/>
        <dbReference type="ChEBI" id="CHEBI:15378"/>
        <dbReference type="ChEBI" id="CHEBI:30616"/>
        <dbReference type="ChEBI" id="CHEBI:43474"/>
        <dbReference type="ChEBI" id="CHEBI:53455"/>
        <dbReference type="ChEBI" id="CHEBI:456216"/>
        <dbReference type="EC" id="7.5.2.13"/>
    </reaction>
    <physiologicalReaction direction="left-to-right" evidence="8">
        <dbReference type="Rhea" id="RHEA:29900"/>
    </physiologicalReaction>
</comment>
<dbReference type="Proteomes" id="UP000243250">
    <property type="component" value="Unassembled WGS sequence"/>
</dbReference>
<dbReference type="Pfam" id="PF08402">
    <property type="entry name" value="TOBE_2"/>
    <property type="match status" value="1"/>
</dbReference>
<dbReference type="InterPro" id="IPR012340">
    <property type="entry name" value="NA-bd_OB-fold"/>
</dbReference>
<dbReference type="SMART" id="SM00382">
    <property type="entry name" value="AAA"/>
    <property type="match status" value="1"/>
</dbReference>
<evidence type="ECO:0000256" key="4">
    <source>
        <dbReference type="ARBA" id="ARBA00022741"/>
    </source>
</evidence>
<keyword evidence="3" id="KW-1003">Cell membrane</keyword>
<comment type="function">
    <text evidence="10">Part of the ABC transporter complex XacGHIJK involved in the uptake of xylose and arabinose. Responsible for energy coupling to the transport system.</text>
</comment>
<evidence type="ECO:0000313" key="16">
    <source>
        <dbReference type="Proteomes" id="UP000243250"/>
    </source>
</evidence>
<evidence type="ECO:0000313" key="15">
    <source>
        <dbReference type="EMBL" id="SFR64782.1"/>
    </source>
</evidence>
<dbReference type="EC" id="7.5.2.13" evidence="13"/>
<evidence type="ECO:0000256" key="1">
    <source>
        <dbReference type="ARBA" id="ARBA00004202"/>
    </source>
</evidence>
<dbReference type="CDD" id="cd03301">
    <property type="entry name" value="ABC_MalK_N"/>
    <property type="match status" value="1"/>
</dbReference>
<proteinExistence type="inferred from homology"/>
<keyword evidence="5 15" id="KW-0067">ATP-binding</keyword>
<evidence type="ECO:0000256" key="8">
    <source>
        <dbReference type="ARBA" id="ARBA00050355"/>
    </source>
</evidence>
<dbReference type="EMBL" id="FOYS01000005">
    <property type="protein sequence ID" value="SFR64782.1"/>
    <property type="molecule type" value="Genomic_DNA"/>
</dbReference>
<dbReference type="InterPro" id="IPR015855">
    <property type="entry name" value="ABC_transpr_MalK-like"/>
</dbReference>
<dbReference type="Gene3D" id="2.40.50.140">
    <property type="entry name" value="Nucleic acid-binding proteins"/>
    <property type="match status" value="1"/>
</dbReference>
<reference evidence="16" key="1">
    <citation type="submission" date="2016-10" db="EMBL/GenBank/DDBJ databases">
        <authorList>
            <person name="Varghese N."/>
            <person name="Submissions S."/>
        </authorList>
    </citation>
    <scope>NUCLEOTIDE SEQUENCE [LARGE SCALE GENOMIC DNA]</scope>
    <source>
        <strain evidence="16">CGMCC 1.8711</strain>
    </source>
</reference>
<dbReference type="GO" id="GO:0005524">
    <property type="term" value="F:ATP binding"/>
    <property type="evidence" value="ECO:0007669"/>
    <property type="project" value="UniProtKB-KW"/>
</dbReference>
<dbReference type="GO" id="GO:0140359">
    <property type="term" value="F:ABC-type transporter activity"/>
    <property type="evidence" value="ECO:0007669"/>
    <property type="project" value="InterPro"/>
</dbReference>
<dbReference type="PROSITE" id="PS00211">
    <property type="entry name" value="ABC_TRANSPORTER_1"/>
    <property type="match status" value="1"/>
</dbReference>
<keyword evidence="15" id="KW-0762">Sugar transport</keyword>
<dbReference type="PROSITE" id="PS50893">
    <property type="entry name" value="ABC_TRANSPORTER_2"/>
    <property type="match status" value="1"/>
</dbReference>
<name>A0A1I6IDH5_9EURY</name>
<evidence type="ECO:0000256" key="13">
    <source>
        <dbReference type="ARBA" id="ARBA00066315"/>
    </source>
</evidence>
<dbReference type="GO" id="GO:0016887">
    <property type="term" value="F:ATP hydrolysis activity"/>
    <property type="evidence" value="ECO:0007669"/>
    <property type="project" value="InterPro"/>
</dbReference>
<evidence type="ECO:0000256" key="11">
    <source>
        <dbReference type="ARBA" id="ARBA00061029"/>
    </source>
</evidence>
<protein>
    <recommendedName>
        <fullName evidence="13">ABC-type D-xylose/L-arabinose transporter</fullName>
        <ecNumber evidence="13">7.5.2.13</ecNumber>
    </recommendedName>
</protein>
<evidence type="ECO:0000256" key="3">
    <source>
        <dbReference type="ARBA" id="ARBA00022475"/>
    </source>
</evidence>
<dbReference type="NCBIfam" id="NF008653">
    <property type="entry name" value="PRK11650.1"/>
    <property type="match status" value="1"/>
</dbReference>
<gene>
    <name evidence="15" type="ORF">SAMN04488124_3094</name>
</gene>
<dbReference type="PANTHER" id="PTHR43875:SF15">
    <property type="entry name" value="TREHALOSE IMPORT ATP-BINDING PROTEIN SUGC"/>
    <property type="match status" value="1"/>
</dbReference>
<dbReference type="InterPro" id="IPR003593">
    <property type="entry name" value="AAA+_ATPase"/>
</dbReference>
<evidence type="ECO:0000256" key="10">
    <source>
        <dbReference type="ARBA" id="ARBA00053454"/>
    </source>
</evidence>
<accession>A0A1I6IDH5</accession>
<organism evidence="15 16">
    <name type="scientific">Halogeometricum limi</name>
    <dbReference type="NCBI Taxonomy" id="555875"/>
    <lineage>
        <taxon>Archaea</taxon>
        <taxon>Methanobacteriati</taxon>
        <taxon>Methanobacteriota</taxon>
        <taxon>Stenosarchaea group</taxon>
        <taxon>Halobacteria</taxon>
        <taxon>Halobacteriales</taxon>
        <taxon>Haloferacaceae</taxon>
        <taxon>Halogeometricum</taxon>
    </lineage>
</organism>
<evidence type="ECO:0000256" key="12">
    <source>
        <dbReference type="ARBA" id="ARBA00065962"/>
    </source>
</evidence>
<dbReference type="Pfam" id="PF00005">
    <property type="entry name" value="ABC_tran"/>
    <property type="match status" value="1"/>
</dbReference>
<dbReference type="STRING" id="555875.SAMN04488124_3094"/>
<dbReference type="SUPFAM" id="SSF52540">
    <property type="entry name" value="P-loop containing nucleoside triphosphate hydrolases"/>
    <property type="match status" value="1"/>
</dbReference>
<dbReference type="InterPro" id="IPR017871">
    <property type="entry name" value="ABC_transporter-like_CS"/>
</dbReference>
<evidence type="ECO:0000256" key="9">
    <source>
        <dbReference type="ARBA" id="ARBA00051890"/>
    </source>
</evidence>
<keyword evidence="7" id="KW-0472">Membrane</keyword>
<dbReference type="SUPFAM" id="SSF50331">
    <property type="entry name" value="MOP-like"/>
    <property type="match status" value="1"/>
</dbReference>
<sequence length="381" mass="41422">MGEIDIDTLRKVFPGAEGEIVAIDDLDITIEDGEFLVLVGPSGCGKSTTLRCIAGLETPSSGTISLDGVDITDRQPKNRNMAMVFQSYALYPHMTARENMSFGLKMTTDLSKGEIDTRVSEAAEMMGIERLLDQKPGEMSGGQQQRVALGRAIVRDPEVFLMDEPLSNLDAKLRTTMRTELQSLQSEFGVTTVYVTHDQTEAMTMGDRIAVLNDGELQQIGTPLECYHEPANQFVAGFIGSPSMNFFETSLSRTGAGARLDHEVFDYLLDQEGTDAVADVSDSVTLGIRPEDIELADGDEPNAFSADVTVTEPLGDVTFVYFEIGGQQVTASIDGDILLSEGSTLDIVFPQNRIHLFDGRTGGALKNREMPTDDELVDVSL</sequence>
<dbReference type="PANTHER" id="PTHR43875">
    <property type="entry name" value="MALTODEXTRIN IMPORT ATP-BINDING PROTEIN MSMX"/>
    <property type="match status" value="1"/>
</dbReference>
<dbReference type="OrthoDB" id="18368at2157"/>
<evidence type="ECO:0000256" key="6">
    <source>
        <dbReference type="ARBA" id="ARBA00022967"/>
    </source>
</evidence>
<dbReference type="InterPro" id="IPR008995">
    <property type="entry name" value="Mo/tungstate-bd_C_term_dom"/>
</dbReference>
<dbReference type="FunFam" id="3.40.50.300:FF:000042">
    <property type="entry name" value="Maltose/maltodextrin ABC transporter, ATP-binding protein"/>
    <property type="match status" value="1"/>
</dbReference>
<dbReference type="InterPro" id="IPR013611">
    <property type="entry name" value="Transp-assoc_OB_typ2"/>
</dbReference>
<dbReference type="AlphaFoldDB" id="A0A1I6IDH5"/>
<comment type="catalytic activity">
    <reaction evidence="9">
        <text>L-arabinose(out) + ATP + H2O = L-arabinose(in) + ADP + phosphate + H(+)</text>
        <dbReference type="Rhea" id="RHEA:30007"/>
        <dbReference type="ChEBI" id="CHEBI:15377"/>
        <dbReference type="ChEBI" id="CHEBI:15378"/>
        <dbReference type="ChEBI" id="CHEBI:17535"/>
        <dbReference type="ChEBI" id="CHEBI:30616"/>
        <dbReference type="ChEBI" id="CHEBI:43474"/>
        <dbReference type="ChEBI" id="CHEBI:456216"/>
        <dbReference type="EC" id="7.5.2.13"/>
    </reaction>
    <physiologicalReaction direction="left-to-right" evidence="9">
        <dbReference type="Rhea" id="RHEA:30008"/>
    </physiologicalReaction>
</comment>
<keyword evidence="6" id="KW-1278">Translocase</keyword>
<comment type="subunit">
    <text evidence="12">The complex is composed of two ATP-binding proteins (XacJ and XacK), two transmembrane proteins (XacH and XacI) and a solute-binding protein (XacG).</text>
</comment>
<evidence type="ECO:0000256" key="7">
    <source>
        <dbReference type="ARBA" id="ARBA00023136"/>
    </source>
</evidence>
<keyword evidence="2" id="KW-0813">Transport</keyword>
<dbReference type="GO" id="GO:0055052">
    <property type="term" value="C:ATP-binding cassette (ABC) transporter complex, substrate-binding subunit-containing"/>
    <property type="evidence" value="ECO:0007669"/>
    <property type="project" value="TreeGrafter"/>
</dbReference>